<feature type="compositionally biased region" description="Low complexity" evidence="1">
    <location>
        <begin position="401"/>
        <end position="415"/>
    </location>
</feature>
<feature type="domain" description="NrS-1 polymerase-like helicase" evidence="2">
    <location>
        <begin position="56"/>
        <end position="164"/>
    </location>
</feature>
<gene>
    <name evidence="3" type="ORF">AB1Y20_003668</name>
</gene>
<dbReference type="Proteomes" id="UP001515480">
    <property type="component" value="Unassembled WGS sequence"/>
</dbReference>
<keyword evidence="4" id="KW-1185">Reference proteome</keyword>
<dbReference type="InterPro" id="IPR027417">
    <property type="entry name" value="P-loop_NTPase"/>
</dbReference>
<organism evidence="3 4">
    <name type="scientific">Prymnesium parvum</name>
    <name type="common">Toxic golden alga</name>
    <dbReference type="NCBI Taxonomy" id="97485"/>
    <lineage>
        <taxon>Eukaryota</taxon>
        <taxon>Haptista</taxon>
        <taxon>Haptophyta</taxon>
        <taxon>Prymnesiophyceae</taxon>
        <taxon>Prymnesiales</taxon>
        <taxon>Prymnesiaceae</taxon>
        <taxon>Prymnesium</taxon>
    </lineage>
</organism>
<dbReference type="SUPFAM" id="SSF52540">
    <property type="entry name" value="P-loop containing nucleoside triphosphate hydrolases"/>
    <property type="match status" value="1"/>
</dbReference>
<dbReference type="InterPro" id="IPR045455">
    <property type="entry name" value="NrS-1_pol-like_helicase"/>
</dbReference>
<dbReference type="EMBL" id="JBGBPQ010000012">
    <property type="protein sequence ID" value="KAL1514574.1"/>
    <property type="molecule type" value="Genomic_DNA"/>
</dbReference>
<dbReference type="Pfam" id="PF19263">
    <property type="entry name" value="DUF5906"/>
    <property type="match status" value="1"/>
</dbReference>
<evidence type="ECO:0000313" key="4">
    <source>
        <dbReference type="Proteomes" id="UP001515480"/>
    </source>
</evidence>
<dbReference type="AlphaFoldDB" id="A0AB34J5E1"/>
<evidence type="ECO:0000256" key="1">
    <source>
        <dbReference type="SAM" id="MobiDB-lite"/>
    </source>
</evidence>
<sequence>MTTDLRDKAVRSGLVRILEHFERLCSGDAEHYNFLLDLLAHAVQHPDKKVGVVVCLVGAQGCGKGTVWEIIERLVGGSGCFSTKKPERDVFGHFNGRMKHAFFVRMAECTKKKLEADELKDIITGHKIDVHEKYCPVVEVKSYARFFIDTNRVDAIPDEHGERRYFIIKCNEAMIGHDADYFLPLREEALADDRVVRALYEFLRARSIKPSYHGTDIPVGEYARALKDSKRSETEEFLEWLVEKEDMAVKTLHLTAEAFATRYKAFKPDRCTDSIGEERSTDSIMKQLTLQSIPGGVERRRARPQNLSWCATSLDYPTAPPQCSFCSTTGRPDSENKVMRQYVLDCDVLRERYKIEGTVAPGAAQPAASIDCEVEVEHFCDAFVLPPASNGEEWPPDEARNAAADEAVAETAAGDVSDDDSE</sequence>
<dbReference type="Gene3D" id="3.40.50.300">
    <property type="entry name" value="P-loop containing nucleotide triphosphate hydrolases"/>
    <property type="match status" value="1"/>
</dbReference>
<proteinExistence type="predicted"/>
<feature type="region of interest" description="Disordered" evidence="1">
    <location>
        <begin position="387"/>
        <end position="422"/>
    </location>
</feature>
<reference evidence="3 4" key="1">
    <citation type="journal article" date="2024" name="Science">
        <title>Giant polyketide synthase enzymes in the biosynthesis of giant marine polyether toxins.</title>
        <authorList>
            <person name="Fallon T.R."/>
            <person name="Shende V.V."/>
            <person name="Wierzbicki I.H."/>
            <person name="Pendleton A.L."/>
            <person name="Watervoot N.F."/>
            <person name="Auber R.P."/>
            <person name="Gonzalez D.J."/>
            <person name="Wisecaver J.H."/>
            <person name="Moore B.S."/>
        </authorList>
    </citation>
    <scope>NUCLEOTIDE SEQUENCE [LARGE SCALE GENOMIC DNA]</scope>
    <source>
        <strain evidence="3 4">12B1</strain>
    </source>
</reference>
<protein>
    <recommendedName>
        <fullName evidence="2">NrS-1 polymerase-like helicase domain-containing protein</fullName>
    </recommendedName>
</protein>
<name>A0AB34J5E1_PRYPA</name>
<evidence type="ECO:0000259" key="2">
    <source>
        <dbReference type="Pfam" id="PF19263"/>
    </source>
</evidence>
<comment type="caution">
    <text evidence="3">The sequence shown here is derived from an EMBL/GenBank/DDBJ whole genome shotgun (WGS) entry which is preliminary data.</text>
</comment>
<accession>A0AB34J5E1</accession>
<evidence type="ECO:0000313" key="3">
    <source>
        <dbReference type="EMBL" id="KAL1514574.1"/>
    </source>
</evidence>